<dbReference type="PANTHER" id="PTHR37423">
    <property type="entry name" value="SOLUBLE LYTIC MUREIN TRANSGLYCOSYLASE-RELATED"/>
    <property type="match status" value="1"/>
</dbReference>
<dbReference type="PANTHER" id="PTHR37423:SF2">
    <property type="entry name" value="MEMBRANE-BOUND LYTIC MUREIN TRANSGLYCOSYLASE C"/>
    <property type="match status" value="1"/>
</dbReference>
<evidence type="ECO:0000313" key="5">
    <source>
        <dbReference type="Proteomes" id="UP000438760"/>
    </source>
</evidence>
<dbReference type="SUPFAM" id="SSF54106">
    <property type="entry name" value="LysM domain"/>
    <property type="match status" value="2"/>
</dbReference>
<dbReference type="Pfam" id="PF01476">
    <property type="entry name" value="LysM"/>
    <property type="match status" value="2"/>
</dbReference>
<gene>
    <name evidence="4" type="ORF">GJV76_06890</name>
</gene>
<feature type="domain" description="LysM" evidence="3">
    <location>
        <begin position="412"/>
        <end position="455"/>
    </location>
</feature>
<protein>
    <submittedName>
        <fullName evidence="4">LysM peptidoglycan-binding domain-containing protein</fullName>
    </submittedName>
</protein>
<comment type="similarity">
    <text evidence="1">Belongs to the transglycosylase Slt family.</text>
</comment>
<evidence type="ECO:0000256" key="1">
    <source>
        <dbReference type="ARBA" id="ARBA00007734"/>
    </source>
</evidence>
<dbReference type="AlphaFoldDB" id="A0A6I3LEH8"/>
<dbReference type="Proteomes" id="UP000438760">
    <property type="component" value="Unassembled WGS sequence"/>
</dbReference>
<proteinExistence type="inferred from homology"/>
<dbReference type="CDD" id="cd00118">
    <property type="entry name" value="LysM"/>
    <property type="match status" value="2"/>
</dbReference>
<dbReference type="InterPro" id="IPR036779">
    <property type="entry name" value="LysM_dom_sf"/>
</dbReference>
<dbReference type="SUPFAM" id="SSF53955">
    <property type="entry name" value="Lysozyme-like"/>
    <property type="match status" value="1"/>
</dbReference>
<accession>A0A6I3LEH8</accession>
<dbReference type="Gene3D" id="3.10.350.10">
    <property type="entry name" value="LysM domain"/>
    <property type="match status" value="2"/>
</dbReference>
<organism evidence="4 5">
    <name type="scientific">Myroides albus</name>
    <dbReference type="NCBI Taxonomy" id="2562892"/>
    <lineage>
        <taxon>Bacteria</taxon>
        <taxon>Pseudomonadati</taxon>
        <taxon>Bacteroidota</taxon>
        <taxon>Flavobacteriia</taxon>
        <taxon>Flavobacteriales</taxon>
        <taxon>Flavobacteriaceae</taxon>
        <taxon>Myroides</taxon>
    </lineage>
</organism>
<dbReference type="GO" id="GO:0008933">
    <property type="term" value="F:peptidoglycan lytic transglycosylase activity"/>
    <property type="evidence" value="ECO:0007669"/>
    <property type="project" value="InterPro"/>
</dbReference>
<dbReference type="CDD" id="cd16894">
    <property type="entry name" value="MltD-like"/>
    <property type="match status" value="1"/>
</dbReference>
<feature type="signal peptide" evidence="2">
    <location>
        <begin position="1"/>
        <end position="20"/>
    </location>
</feature>
<comment type="caution">
    <text evidence="4">The sequence shown here is derived from an EMBL/GenBank/DDBJ whole genome shotgun (WGS) entry which is preliminary data.</text>
</comment>
<evidence type="ECO:0000259" key="3">
    <source>
        <dbReference type="PROSITE" id="PS51782"/>
    </source>
</evidence>
<dbReference type="InterPro" id="IPR018392">
    <property type="entry name" value="LysM"/>
</dbReference>
<dbReference type="SMART" id="SM00257">
    <property type="entry name" value="LysM"/>
    <property type="match status" value="2"/>
</dbReference>
<dbReference type="GO" id="GO:0000270">
    <property type="term" value="P:peptidoglycan metabolic process"/>
    <property type="evidence" value="ECO:0007669"/>
    <property type="project" value="InterPro"/>
</dbReference>
<dbReference type="InterPro" id="IPR008258">
    <property type="entry name" value="Transglycosylase_SLT_dom_1"/>
</dbReference>
<dbReference type="InterPro" id="IPR000189">
    <property type="entry name" value="Transglyc_AS"/>
</dbReference>
<dbReference type="EMBL" id="WMJX01000011">
    <property type="protein sequence ID" value="MTG97869.1"/>
    <property type="molecule type" value="Genomic_DNA"/>
</dbReference>
<name>A0A6I3LEH8_9FLAO</name>
<dbReference type="InterPro" id="IPR023346">
    <property type="entry name" value="Lysozyme-like_dom_sf"/>
</dbReference>
<evidence type="ECO:0000313" key="4">
    <source>
        <dbReference type="EMBL" id="MTG97869.1"/>
    </source>
</evidence>
<dbReference type="Pfam" id="PF01464">
    <property type="entry name" value="SLT"/>
    <property type="match status" value="1"/>
</dbReference>
<feature type="domain" description="LysM" evidence="3">
    <location>
        <begin position="468"/>
        <end position="513"/>
    </location>
</feature>
<dbReference type="PROSITE" id="PS00922">
    <property type="entry name" value="TRANSGLYCOSYLASE"/>
    <property type="match status" value="1"/>
</dbReference>
<dbReference type="Gene3D" id="1.10.530.10">
    <property type="match status" value="1"/>
</dbReference>
<dbReference type="OrthoDB" id="9815002at2"/>
<dbReference type="RefSeq" id="WP_155091910.1">
    <property type="nucleotide sequence ID" value="NZ_CP102754.1"/>
</dbReference>
<reference evidence="4 5" key="1">
    <citation type="submission" date="2019-11" db="EMBL/GenBank/DDBJ databases">
        <title>Genome of Strain BIT-d1.</title>
        <authorList>
            <person name="Yang Y."/>
        </authorList>
    </citation>
    <scope>NUCLEOTIDE SEQUENCE [LARGE SCALE GENOMIC DNA]</scope>
    <source>
        <strain evidence="4 5">BIT-d1</strain>
    </source>
</reference>
<feature type="chain" id="PRO_5026253172" evidence="2">
    <location>
        <begin position="21"/>
        <end position="514"/>
    </location>
</feature>
<dbReference type="PROSITE" id="PS51782">
    <property type="entry name" value="LYSM"/>
    <property type="match status" value="2"/>
</dbReference>
<keyword evidence="2" id="KW-0732">Signal</keyword>
<dbReference type="GO" id="GO:0016020">
    <property type="term" value="C:membrane"/>
    <property type="evidence" value="ECO:0007669"/>
    <property type="project" value="InterPro"/>
</dbReference>
<evidence type="ECO:0000256" key="2">
    <source>
        <dbReference type="SAM" id="SignalP"/>
    </source>
</evidence>
<sequence>MKYSGFVVLTCGLFSIASLAQSKERHILVEENNVENITNQKINVAQSKIEDPSVYLDSIKATFVNHKITNKIEKQWLNKLNSSDIYEEIQEDIESIDLAQIDDEYDGLTTDLLKERLQLLNEKTPFNVEYNETLEKVIKSFLKKRKRSFERLMGASEYYFPLFEEKLAKYNVPLEVKYLSIVESALNPNARSRVGATGLWQFMYATGKQYKLEVNSFVDERIDPVKSSDAAAKFMSDLYRMFGDWDLVLASYNAGPGNVTKAMRRSGEFKNYWNIRHNLPRETQNYLPAFYATMYMFEYAKEHGINADKTPIQLVETDTIAVKRAISFDQISKLLDITNEEIEFLNPTYKLKFIPYVSDKVNVVRLPIDRIGIFASNEDKIYAYVDFEESKKEKPIYNMNEMLAERSDYRSKYHTIRKGESVGIIAQKYGLTVAQLKKMNNMKSNTIYPGKKLIVGKTVVAQASASKGFYTVQKGDSLYSISRKIPGVTIARLCELNNMQNDSPIHPGMKLKIK</sequence>
<keyword evidence="5" id="KW-1185">Reference proteome</keyword>